<dbReference type="AlphaFoldDB" id="A0A9Q1BDE7"/>
<evidence type="ECO:0000313" key="4">
    <source>
        <dbReference type="Proteomes" id="UP001152320"/>
    </source>
</evidence>
<evidence type="ECO:0000256" key="1">
    <source>
        <dbReference type="SAM" id="Coils"/>
    </source>
</evidence>
<keyword evidence="4" id="KW-1185">Reference proteome</keyword>
<sequence length="269" mass="31614">MDEEIPKNREKSPNSSKVKDNGSNSRVKSTDGKDYRAPTPMQQKDKKIQELKKKIKLLEDNVTDRESDIEDLNKQNQALQIKLKTVEEKLEAMDRQYDDVTTKLEKVCEEKDELEANLQEKLVIIRELEEKIAEINDDQEQREKLHQRRYLELYQKGQEAVLIEQEEELVRQFAMEKGDPLTQKLVDKLLRTERKLEKMKDKKREETYKKGPNVTSLDHAKTGMLKSAVFYYLTGKEKAGNLDMILTLLEFSETHRTKIKEAMAEKKKK</sequence>
<dbReference type="InterPro" id="IPR028197">
    <property type="entry name" value="Syntaphilin/Syntabulin"/>
</dbReference>
<comment type="caution">
    <text evidence="3">The sequence shown here is derived from an EMBL/GenBank/DDBJ whole genome shotgun (WGS) entry which is preliminary data.</text>
</comment>
<proteinExistence type="predicted"/>
<dbReference type="Pfam" id="PF15290">
    <property type="entry name" value="Syntaphilin"/>
    <property type="match status" value="1"/>
</dbReference>
<dbReference type="Proteomes" id="UP001152320">
    <property type="component" value="Chromosome 22"/>
</dbReference>
<gene>
    <name evidence="3" type="ORF">HOLleu_40152</name>
</gene>
<name>A0A9Q1BDE7_HOLLE</name>
<evidence type="ECO:0000256" key="2">
    <source>
        <dbReference type="SAM" id="MobiDB-lite"/>
    </source>
</evidence>
<dbReference type="OrthoDB" id="5807119at2759"/>
<accession>A0A9Q1BDE7</accession>
<feature type="region of interest" description="Disordered" evidence="2">
    <location>
        <begin position="1"/>
        <end position="48"/>
    </location>
</feature>
<feature type="compositionally biased region" description="Basic and acidic residues" evidence="2">
    <location>
        <begin position="1"/>
        <end position="20"/>
    </location>
</feature>
<feature type="coiled-coil region" evidence="1">
    <location>
        <begin position="182"/>
        <end position="209"/>
    </location>
</feature>
<protein>
    <recommendedName>
        <fullName evidence="5">GRIP domain-containing protein</fullName>
    </recommendedName>
</protein>
<evidence type="ECO:0008006" key="5">
    <source>
        <dbReference type="Google" id="ProtNLM"/>
    </source>
</evidence>
<reference evidence="3" key="1">
    <citation type="submission" date="2021-10" db="EMBL/GenBank/DDBJ databases">
        <title>Tropical sea cucumber genome reveals ecological adaptation and Cuvierian tubules defense mechanism.</title>
        <authorList>
            <person name="Chen T."/>
        </authorList>
    </citation>
    <scope>NUCLEOTIDE SEQUENCE</scope>
    <source>
        <strain evidence="3">Nanhai2018</strain>
        <tissue evidence="3">Muscle</tissue>
    </source>
</reference>
<organism evidence="3 4">
    <name type="scientific">Holothuria leucospilota</name>
    <name type="common">Black long sea cucumber</name>
    <name type="synonym">Mertensiothuria leucospilota</name>
    <dbReference type="NCBI Taxonomy" id="206669"/>
    <lineage>
        <taxon>Eukaryota</taxon>
        <taxon>Metazoa</taxon>
        <taxon>Echinodermata</taxon>
        <taxon>Eleutherozoa</taxon>
        <taxon>Echinozoa</taxon>
        <taxon>Holothuroidea</taxon>
        <taxon>Aspidochirotacea</taxon>
        <taxon>Aspidochirotida</taxon>
        <taxon>Holothuriidae</taxon>
        <taxon>Holothuria</taxon>
    </lineage>
</organism>
<keyword evidence="1" id="KW-0175">Coiled coil</keyword>
<evidence type="ECO:0000313" key="3">
    <source>
        <dbReference type="EMBL" id="KAJ8020537.1"/>
    </source>
</evidence>
<dbReference type="EMBL" id="JAIZAY010000022">
    <property type="protein sequence ID" value="KAJ8020537.1"/>
    <property type="molecule type" value="Genomic_DNA"/>
</dbReference>